<organism evidence="9 10">
    <name type="scientific">Brenthis ino</name>
    <name type="common">lesser marbled fritillary</name>
    <dbReference type="NCBI Taxonomy" id="405034"/>
    <lineage>
        <taxon>Eukaryota</taxon>
        <taxon>Metazoa</taxon>
        <taxon>Ecdysozoa</taxon>
        <taxon>Arthropoda</taxon>
        <taxon>Hexapoda</taxon>
        <taxon>Insecta</taxon>
        <taxon>Pterygota</taxon>
        <taxon>Neoptera</taxon>
        <taxon>Endopterygota</taxon>
        <taxon>Lepidoptera</taxon>
        <taxon>Glossata</taxon>
        <taxon>Ditrysia</taxon>
        <taxon>Papilionoidea</taxon>
        <taxon>Nymphalidae</taxon>
        <taxon>Heliconiinae</taxon>
        <taxon>Argynnini</taxon>
        <taxon>Brenthis</taxon>
    </lineage>
</organism>
<evidence type="ECO:0000256" key="6">
    <source>
        <dbReference type="ARBA" id="ARBA00047319"/>
    </source>
</evidence>
<dbReference type="InterPro" id="IPR020845">
    <property type="entry name" value="AMP-binding_CS"/>
</dbReference>
<dbReference type="PANTHER" id="PTHR43201">
    <property type="entry name" value="ACYL-COA SYNTHETASE"/>
    <property type="match status" value="1"/>
</dbReference>
<evidence type="ECO:0000259" key="8">
    <source>
        <dbReference type="Pfam" id="PF00501"/>
    </source>
</evidence>
<name>A0A8J9V2D7_9NEOP</name>
<dbReference type="EMBL" id="OV170221">
    <property type="protein sequence ID" value="CAH0714218.1"/>
    <property type="molecule type" value="Genomic_DNA"/>
</dbReference>
<accession>A0A8J9V2D7</accession>
<dbReference type="EC" id="6.2.1.2" evidence="4"/>
<evidence type="ECO:0000256" key="2">
    <source>
        <dbReference type="ARBA" id="ARBA00022598"/>
    </source>
</evidence>
<dbReference type="GO" id="GO:0031956">
    <property type="term" value="F:medium-chain fatty acid-CoA ligase activity"/>
    <property type="evidence" value="ECO:0007669"/>
    <property type="project" value="UniProtKB-EC"/>
</dbReference>
<evidence type="ECO:0000256" key="5">
    <source>
        <dbReference type="ARBA" id="ARBA00039638"/>
    </source>
</evidence>
<gene>
    <name evidence="9" type="ORF">BINO364_LOCUS1294</name>
</gene>
<evidence type="ECO:0000256" key="7">
    <source>
        <dbReference type="ARBA" id="ARBA00048277"/>
    </source>
</evidence>
<reference evidence="9" key="1">
    <citation type="submission" date="2021-12" db="EMBL/GenBank/DDBJ databases">
        <authorList>
            <person name="Martin H S."/>
        </authorList>
    </citation>
    <scope>NUCLEOTIDE SEQUENCE</scope>
</reference>
<dbReference type="Gene3D" id="3.40.50.12780">
    <property type="entry name" value="N-terminal domain of ligase-like"/>
    <property type="match status" value="1"/>
</dbReference>
<keyword evidence="10" id="KW-1185">Reference proteome</keyword>
<dbReference type="InterPro" id="IPR042099">
    <property type="entry name" value="ANL_N_sf"/>
</dbReference>
<dbReference type="SUPFAM" id="SSF56801">
    <property type="entry name" value="Acetyl-CoA synthetase-like"/>
    <property type="match status" value="1"/>
</dbReference>
<evidence type="ECO:0000313" key="9">
    <source>
        <dbReference type="EMBL" id="CAH0714218.1"/>
    </source>
</evidence>
<comment type="function">
    <text evidence="3">Acyl-CoA synthases catalyze the initial reaction in fatty acid metabolism, by forming a thioester with CoA. Has some preference toward medium-chain substrates. Plays a role in adipocyte differentiation.</text>
</comment>
<evidence type="ECO:0000256" key="1">
    <source>
        <dbReference type="ARBA" id="ARBA00006432"/>
    </source>
</evidence>
<dbReference type="PANTHER" id="PTHR43201:SF5">
    <property type="entry name" value="MEDIUM-CHAIN ACYL-COA LIGASE ACSF2, MITOCHONDRIAL"/>
    <property type="match status" value="1"/>
</dbReference>
<dbReference type="AlphaFoldDB" id="A0A8J9V2D7"/>
<comment type="catalytic activity">
    <reaction evidence="7">
        <text>a medium-chain fatty acid + ATP + CoA = a medium-chain fatty acyl-CoA + AMP + diphosphate</text>
        <dbReference type="Rhea" id="RHEA:48340"/>
        <dbReference type="ChEBI" id="CHEBI:30616"/>
        <dbReference type="ChEBI" id="CHEBI:33019"/>
        <dbReference type="ChEBI" id="CHEBI:57287"/>
        <dbReference type="ChEBI" id="CHEBI:59558"/>
        <dbReference type="ChEBI" id="CHEBI:90546"/>
        <dbReference type="ChEBI" id="CHEBI:456215"/>
        <dbReference type="EC" id="6.2.1.2"/>
    </reaction>
</comment>
<dbReference type="InterPro" id="IPR000873">
    <property type="entry name" value="AMP-dep_synth/lig_dom"/>
</dbReference>
<proteinExistence type="inferred from homology"/>
<comment type="catalytic activity">
    <reaction evidence="6">
        <text>octanoate + ATP + CoA = octanoyl-CoA + AMP + diphosphate</text>
        <dbReference type="Rhea" id="RHEA:33631"/>
        <dbReference type="ChEBI" id="CHEBI:25646"/>
        <dbReference type="ChEBI" id="CHEBI:30616"/>
        <dbReference type="ChEBI" id="CHEBI:33019"/>
        <dbReference type="ChEBI" id="CHEBI:57287"/>
        <dbReference type="ChEBI" id="CHEBI:57386"/>
        <dbReference type="ChEBI" id="CHEBI:456215"/>
    </reaction>
</comment>
<protein>
    <recommendedName>
        <fullName evidence="5">Medium-chain acyl-CoA ligase ACSF2, mitochondrial</fullName>
        <ecNumber evidence="4">6.2.1.2</ecNumber>
    </recommendedName>
</protein>
<dbReference type="PROSITE" id="PS00455">
    <property type="entry name" value="AMP_BINDING"/>
    <property type="match status" value="1"/>
</dbReference>
<dbReference type="Pfam" id="PF00501">
    <property type="entry name" value="AMP-binding"/>
    <property type="match status" value="1"/>
</dbReference>
<dbReference type="Proteomes" id="UP000838878">
    <property type="component" value="Chromosome 1"/>
</dbReference>
<feature type="non-terminal residue" evidence="9">
    <location>
        <position position="316"/>
    </location>
</feature>
<evidence type="ECO:0000256" key="4">
    <source>
        <dbReference type="ARBA" id="ARBA00039009"/>
    </source>
</evidence>
<sequence>MLSKYAASLSKRLINSVNLRFTSQLQTDGGSYLHNPGSEPLTIATLGDVIAETANKYPDRIAIRSIHEDLSMTYEELLNKADSIGCALRANGFEKGDRIGIWLHNSSGWVTSVLAAARAGLIAVFINPTFEKDELQFCINKTQIKGLVIGDNIKNIDYYGVLNKMLPELQSSKEGLLRSENCPSLRSIITAGKKKLNGVTTLDSLIYNNKNNSEITKYSNQVKPEDSLYILMTSGTTGTPKGALHSHIAVLNNSYLFGKRLGLQEQHQVVCLQSPLFHALGSLLTLLGPLRHGSTVVLPSPMYSTTASLNALCAEK</sequence>
<dbReference type="OrthoDB" id="10253115at2759"/>
<dbReference type="GO" id="GO:0006631">
    <property type="term" value="P:fatty acid metabolic process"/>
    <property type="evidence" value="ECO:0007669"/>
    <property type="project" value="TreeGrafter"/>
</dbReference>
<keyword evidence="2" id="KW-0436">Ligase</keyword>
<feature type="domain" description="AMP-dependent synthetase/ligase" evidence="8">
    <location>
        <begin position="51"/>
        <end position="302"/>
    </location>
</feature>
<evidence type="ECO:0000256" key="3">
    <source>
        <dbReference type="ARBA" id="ARBA00037247"/>
    </source>
</evidence>
<comment type="similarity">
    <text evidence="1">Belongs to the ATP-dependent AMP-binding enzyme family.</text>
</comment>
<evidence type="ECO:0000313" key="10">
    <source>
        <dbReference type="Proteomes" id="UP000838878"/>
    </source>
</evidence>